<keyword evidence="1" id="KW-0812">Transmembrane</keyword>
<keyword evidence="1" id="KW-0472">Membrane</keyword>
<dbReference type="InterPro" id="IPR052972">
    <property type="entry name" value="Sacsin_chaperone_reg"/>
</dbReference>
<sequence length="666" mass="79249">MAESLIGWNLALINYIILPMYLKSVKHFKKEFEGSNDVSFIKRFFSFFPDLTELDQSIKPYFETFGKRYYKNIASMKIIPILDSRKKIEWCKPNELYFSIDFENYINSRFYRTADELIDIIWNCNIKICNEIDLKDTFRKNSGIELKLIDANAIINGLILFGANLIGKKIENSVFKNKLNLITILSYCKAQNEDDKTRNLEGCPLLLKQDMTVSTFDSLNIFLIHENPKIFKGQESLFLNEELYEYFKSDKIWFRKINTSDLKKLVPCFLSRETFLSSNPLIYSGLDSKDKSGLIQVWNLIINSFNKINDLNKNQILKLLKPIENWKLIPIRYINSNITYLAPLKEANSIIYHDYNKIFDLIKNIDFPVLYNPALWPLNFPDLMKKILIVFTRNDDLLSFLEIHEAKFDKIFTNSNSLEFLVYFNQQLNLIYNRNTKKLEFILEDKRPQIQIKNLIKSLPIFQDFYDKFQSIDNQIVYLVDFNKSSEEIKNFFKQKQPSDENYLPEFLEFSNKNNCVIIEYDGFIVNLYKYLDIEPISIERLYYLFFKWIIRINDLKLLEFHVNLLKTIGLERLKKDTDLWNLLKDLKFIKIGDSFYSSKEIYDSENRLYSIAFKEQLLPSKYNSHKWKLFLIELGLKRKLTKEDMIKALHALKNVLVNKFYRAIY</sequence>
<name>A0A813YCX2_9BILA</name>
<organism evidence="2 3">
    <name type="scientific">Brachionus calyciflorus</name>
    <dbReference type="NCBI Taxonomy" id="104777"/>
    <lineage>
        <taxon>Eukaryota</taxon>
        <taxon>Metazoa</taxon>
        <taxon>Spiralia</taxon>
        <taxon>Gnathifera</taxon>
        <taxon>Rotifera</taxon>
        <taxon>Eurotatoria</taxon>
        <taxon>Monogononta</taxon>
        <taxon>Pseudotrocha</taxon>
        <taxon>Ploima</taxon>
        <taxon>Brachionidae</taxon>
        <taxon>Brachionus</taxon>
    </lineage>
</organism>
<dbReference type="AlphaFoldDB" id="A0A813YCX2"/>
<gene>
    <name evidence="2" type="ORF">OXX778_LOCUS10483</name>
</gene>
<keyword evidence="1" id="KW-1133">Transmembrane helix</keyword>
<dbReference type="GO" id="GO:0030544">
    <property type="term" value="F:Hsp70 protein binding"/>
    <property type="evidence" value="ECO:0007669"/>
    <property type="project" value="TreeGrafter"/>
</dbReference>
<evidence type="ECO:0000313" key="2">
    <source>
        <dbReference type="EMBL" id="CAF0882434.1"/>
    </source>
</evidence>
<reference evidence="2" key="1">
    <citation type="submission" date="2021-02" db="EMBL/GenBank/DDBJ databases">
        <authorList>
            <person name="Nowell W R."/>
        </authorList>
    </citation>
    <scope>NUCLEOTIDE SEQUENCE</scope>
    <source>
        <strain evidence="2">Ploen Becks lab</strain>
    </source>
</reference>
<dbReference type="PANTHER" id="PTHR15600">
    <property type="entry name" value="SACSIN"/>
    <property type="match status" value="1"/>
</dbReference>
<proteinExistence type="predicted"/>
<keyword evidence="3" id="KW-1185">Reference proteome</keyword>
<comment type="caution">
    <text evidence="2">The sequence shown here is derived from an EMBL/GenBank/DDBJ whole genome shotgun (WGS) entry which is preliminary data.</text>
</comment>
<feature type="transmembrane region" description="Helical" evidence="1">
    <location>
        <begin position="6"/>
        <end position="22"/>
    </location>
</feature>
<dbReference type="EMBL" id="CAJNOC010001668">
    <property type="protein sequence ID" value="CAF0882434.1"/>
    <property type="molecule type" value="Genomic_DNA"/>
</dbReference>
<protein>
    <submittedName>
        <fullName evidence="2">Uncharacterized protein</fullName>
    </submittedName>
</protein>
<dbReference type="PANTHER" id="PTHR15600:SF42">
    <property type="entry name" value="SACSIN"/>
    <property type="match status" value="1"/>
</dbReference>
<evidence type="ECO:0000256" key="1">
    <source>
        <dbReference type="SAM" id="Phobius"/>
    </source>
</evidence>
<evidence type="ECO:0000313" key="3">
    <source>
        <dbReference type="Proteomes" id="UP000663879"/>
    </source>
</evidence>
<accession>A0A813YCX2</accession>
<dbReference type="Proteomes" id="UP000663879">
    <property type="component" value="Unassembled WGS sequence"/>
</dbReference>